<name>E6VRH3_PSEA9</name>
<organism evidence="1 2">
    <name type="scientific">Pseudodesulfovibrio aespoeensis (strain ATCC 700646 / DSM 10631 / Aspo-2)</name>
    <name type="common">Desulfovibrio aespoeensis</name>
    <dbReference type="NCBI Taxonomy" id="643562"/>
    <lineage>
        <taxon>Bacteria</taxon>
        <taxon>Pseudomonadati</taxon>
        <taxon>Thermodesulfobacteriota</taxon>
        <taxon>Desulfovibrionia</taxon>
        <taxon>Desulfovibrionales</taxon>
        <taxon>Desulfovibrionaceae</taxon>
    </lineage>
</organism>
<evidence type="ECO:0000313" key="2">
    <source>
        <dbReference type="Proteomes" id="UP000002191"/>
    </source>
</evidence>
<keyword evidence="2" id="KW-1185">Reference proteome</keyword>
<dbReference type="AlphaFoldDB" id="E6VRH3"/>
<accession>E6VRH3</accession>
<dbReference type="KEGG" id="das:Daes_2002"/>
<dbReference type="EMBL" id="CP002431">
    <property type="protein sequence ID" value="ADU63010.1"/>
    <property type="molecule type" value="Genomic_DNA"/>
</dbReference>
<protein>
    <submittedName>
        <fullName evidence="1">Uncharacterized protein</fullName>
    </submittedName>
</protein>
<evidence type="ECO:0000313" key="1">
    <source>
        <dbReference type="EMBL" id="ADU63010.1"/>
    </source>
</evidence>
<dbReference type="STRING" id="643562.Daes_2002"/>
<gene>
    <name evidence="1" type="ordered locus">Daes_2002</name>
</gene>
<dbReference type="HOGENOM" id="CLU_3079099_0_0_7"/>
<reference evidence="1 2" key="2">
    <citation type="journal article" date="2014" name="Genome Announc.">
        <title>Complete Genome Sequence of the Subsurface, Mesophilic Sulfate-Reducing Bacterium Desulfovibrio aespoeensis Aspo-2.</title>
        <authorList>
            <person name="Pedersen K."/>
            <person name="Bengtsson A."/>
            <person name="Edlund J."/>
            <person name="Rabe L."/>
            <person name="Hazen T."/>
            <person name="Chakraborty R."/>
            <person name="Goodwin L."/>
            <person name="Shapiro N."/>
        </authorList>
    </citation>
    <scope>NUCLEOTIDE SEQUENCE [LARGE SCALE GENOMIC DNA]</scope>
    <source>
        <strain evidence="2">ATCC 700646 / DSM 10631 / Aspo-2</strain>
    </source>
</reference>
<sequence length="52" mass="5629">MSSAGMHFVKLGGDSARQVAVCLASGGPDWVRLVNFRYLAYIQPLDQGEPYG</sequence>
<reference evidence="2" key="1">
    <citation type="submission" date="2010-12" db="EMBL/GenBank/DDBJ databases">
        <title>Complete sequence of Desulfovibrio aespoeensis Aspo-2.</title>
        <authorList>
            <consortium name="US DOE Joint Genome Institute"/>
            <person name="Lucas S."/>
            <person name="Copeland A."/>
            <person name="Lapidus A."/>
            <person name="Cheng J.-F."/>
            <person name="Goodwin L."/>
            <person name="Pitluck S."/>
            <person name="Chertkov O."/>
            <person name="Misra M."/>
            <person name="Detter J.C."/>
            <person name="Han C."/>
            <person name="Tapia R."/>
            <person name="Land M."/>
            <person name="Hauser L."/>
            <person name="Kyrpides N."/>
            <person name="Ivanova N."/>
            <person name="Ovchinnikova G."/>
            <person name="Pedersen K."/>
            <person name="Jagevall S."/>
            <person name="Hazen T."/>
            <person name="Woyke T."/>
        </authorList>
    </citation>
    <scope>NUCLEOTIDE SEQUENCE [LARGE SCALE GENOMIC DNA]</scope>
    <source>
        <strain evidence="2">ATCC 700646 / DSM 10631 / Aspo-2</strain>
    </source>
</reference>
<proteinExistence type="predicted"/>
<dbReference type="Proteomes" id="UP000002191">
    <property type="component" value="Chromosome"/>
</dbReference>